<accession>A0A0F9WFF7</accession>
<dbReference type="Proteomes" id="UP000034350">
    <property type="component" value="Unassembled WGS sequence"/>
</dbReference>
<dbReference type="GeneID" id="36319310"/>
<sequence>MWHASAVLRLGKGEFFKRRRLSINKKYNKKVQKISWGFKK</sequence>
<comment type="caution">
    <text evidence="1">The sequence shown here is derived from an EMBL/GenBank/DDBJ whole genome shotgun (WGS) entry which is preliminary data.</text>
</comment>
<evidence type="ECO:0000313" key="2">
    <source>
        <dbReference type="Proteomes" id="UP000034350"/>
    </source>
</evidence>
<dbReference type="RefSeq" id="XP_024331207.1">
    <property type="nucleotide sequence ID" value="XM_024474393.1"/>
</dbReference>
<dbReference type="VEuPathDB" id="MicrosporidiaDB:AAJ76_2000018206"/>
<reference evidence="1 2" key="1">
    <citation type="journal article" date="2015" name="Environ. Microbiol.">
        <title>Genome analyses suggest the presence of polyploidy and recent human-driven expansions in eight global populations of the honeybee pathogen Nosema ceranae.</title>
        <authorList>
            <person name="Pelin A."/>
            <person name="Selman M."/>
            <person name="Aris-Brosou S."/>
            <person name="Farinelli L."/>
            <person name="Corradi N."/>
        </authorList>
    </citation>
    <scope>NUCLEOTIDE SEQUENCE [LARGE SCALE GENOMIC DNA]</scope>
    <source>
        <strain evidence="1 2">PA08 1199</strain>
    </source>
</reference>
<name>A0A0F9WFF7_9MICR</name>
<gene>
    <name evidence="1" type="ORF">AAJ76_2000018206</name>
</gene>
<keyword evidence="2" id="KW-1185">Reference proteome</keyword>
<dbReference type="AlphaFoldDB" id="A0A0F9WFF7"/>
<organism evidence="1 2">
    <name type="scientific">Vairimorpha ceranae</name>
    <dbReference type="NCBI Taxonomy" id="40302"/>
    <lineage>
        <taxon>Eukaryota</taxon>
        <taxon>Fungi</taxon>
        <taxon>Fungi incertae sedis</taxon>
        <taxon>Microsporidia</taxon>
        <taxon>Nosematidae</taxon>
        <taxon>Vairimorpha</taxon>
    </lineage>
</organism>
<proteinExistence type="predicted"/>
<dbReference type="EMBL" id="JPQZ01000020">
    <property type="protein sequence ID" value="KKO75465.1"/>
    <property type="molecule type" value="Genomic_DNA"/>
</dbReference>
<evidence type="ECO:0000313" key="1">
    <source>
        <dbReference type="EMBL" id="KKO75465.1"/>
    </source>
</evidence>
<protein>
    <submittedName>
        <fullName evidence="1">Uncharacterized protein</fullName>
    </submittedName>
</protein>